<proteinExistence type="predicted"/>
<reference evidence="2" key="1">
    <citation type="journal article" date="2020" name="Nature">
        <title>Giant virus diversity and host interactions through global metagenomics.</title>
        <authorList>
            <person name="Schulz F."/>
            <person name="Roux S."/>
            <person name="Paez-Espino D."/>
            <person name="Jungbluth S."/>
            <person name="Walsh D.A."/>
            <person name="Denef V.J."/>
            <person name="McMahon K.D."/>
            <person name="Konstantinidis K.T."/>
            <person name="Eloe-Fadrosh E.A."/>
            <person name="Kyrpides N.C."/>
            <person name="Woyke T."/>
        </authorList>
    </citation>
    <scope>NUCLEOTIDE SEQUENCE</scope>
    <source>
        <strain evidence="2">GVMAG-M-3300022752-66</strain>
    </source>
</reference>
<organism evidence="2">
    <name type="scientific">viral metagenome</name>
    <dbReference type="NCBI Taxonomy" id="1070528"/>
    <lineage>
        <taxon>unclassified sequences</taxon>
        <taxon>metagenomes</taxon>
        <taxon>organismal metagenomes</taxon>
    </lineage>
</organism>
<evidence type="ECO:0000256" key="1">
    <source>
        <dbReference type="SAM" id="MobiDB-lite"/>
    </source>
</evidence>
<evidence type="ECO:0000313" key="2">
    <source>
        <dbReference type="EMBL" id="QHT08504.1"/>
    </source>
</evidence>
<dbReference type="AlphaFoldDB" id="A0A6C0CXK8"/>
<feature type="region of interest" description="Disordered" evidence="1">
    <location>
        <begin position="1"/>
        <end position="20"/>
    </location>
</feature>
<dbReference type="EMBL" id="MN739497">
    <property type="protein sequence ID" value="QHT08504.1"/>
    <property type="molecule type" value="Genomic_DNA"/>
</dbReference>
<accession>A0A6C0CXK8</accession>
<name>A0A6C0CXK8_9ZZZZ</name>
<sequence>MDKSQYIEKKQERREKKRKEKRSVQAEEVIFIFEKILEEWKTVKIFNTLIQKNPNSLIDKKKVETISKGNCKIFPSELSEERYQYYCEIREKVYSYWSSKKNTNKIEPSEAN</sequence>
<feature type="compositionally biased region" description="Basic and acidic residues" evidence="1">
    <location>
        <begin position="1"/>
        <end position="14"/>
    </location>
</feature>
<protein>
    <submittedName>
        <fullName evidence="2">Uncharacterized protein</fullName>
    </submittedName>
</protein>